<protein>
    <submittedName>
        <fullName evidence="1">DUF2971 domain-containing protein</fullName>
    </submittedName>
</protein>
<name>A0A7X0VDV0_9BACL</name>
<evidence type="ECO:0000313" key="2">
    <source>
        <dbReference type="Proteomes" id="UP000547209"/>
    </source>
</evidence>
<dbReference type="EMBL" id="JACJVP010000006">
    <property type="protein sequence ID" value="MBB6670061.1"/>
    <property type="molecule type" value="Genomic_DNA"/>
</dbReference>
<reference evidence="1 2" key="1">
    <citation type="submission" date="2020-08" db="EMBL/GenBank/DDBJ databases">
        <title>Cohnella phylogeny.</title>
        <authorList>
            <person name="Dunlap C."/>
        </authorList>
    </citation>
    <scope>NUCLEOTIDE SEQUENCE [LARGE SCALE GENOMIC DNA]</scope>
    <source>
        <strain evidence="1 2">DSM 28246</strain>
    </source>
</reference>
<keyword evidence="2" id="KW-1185">Reference proteome</keyword>
<dbReference type="AlphaFoldDB" id="A0A7X0VDV0"/>
<proteinExistence type="predicted"/>
<gene>
    <name evidence="1" type="ORF">H7C19_05110</name>
</gene>
<comment type="caution">
    <text evidence="1">The sequence shown here is derived from an EMBL/GenBank/DDBJ whole genome shotgun (WGS) entry which is preliminary data.</text>
</comment>
<accession>A0A7X0VDV0</accession>
<organism evidence="1 2">
    <name type="scientific">Cohnella nanjingensis</name>
    <dbReference type="NCBI Taxonomy" id="1387779"/>
    <lineage>
        <taxon>Bacteria</taxon>
        <taxon>Bacillati</taxon>
        <taxon>Bacillota</taxon>
        <taxon>Bacilli</taxon>
        <taxon>Bacillales</taxon>
        <taxon>Paenibacillaceae</taxon>
        <taxon>Cohnella</taxon>
    </lineage>
</organism>
<evidence type="ECO:0000313" key="1">
    <source>
        <dbReference type="EMBL" id="MBB6670061.1"/>
    </source>
</evidence>
<dbReference type="InterPro" id="IPR021352">
    <property type="entry name" value="DUF2971"/>
</dbReference>
<sequence>MLIKFDTTISPTDRGDEMTNNEFDIEQYRMEHQMDYIKAIDLLNISSNKDEVFHWIYQITRWHIPDVLYKYFSFTDDENLNNLKLNTLSEKKIFLADSKDFNDPFDNKAFYYRNEDLSQFEELGPFDGQIGDEIMFSSRAASFTKTGFNSMPMWAHYANNHRGFCVSYNLQDSGNIELAGSTLPIQYTDQRIDITNILVNYVDLVLKEKRKQISEGRKKIILNDLTLVYIIVFLQNIKQTSWQYEQEFRCVAGRTSIGMPFMKAIPSAIFAGEKCSPFYIERLCGIARDLNVPLYKLEFQKINMLFQLEPIRIL</sequence>
<dbReference type="Pfam" id="PF11185">
    <property type="entry name" value="DUF2971"/>
    <property type="match status" value="1"/>
</dbReference>
<dbReference type="Proteomes" id="UP000547209">
    <property type="component" value="Unassembled WGS sequence"/>
</dbReference>